<dbReference type="FunFam" id="3.40.50.300:FF:000984">
    <property type="entry name" value="Chromosome partition protein Smc"/>
    <property type="match status" value="1"/>
</dbReference>
<accession>E6LDW9</accession>
<comment type="subunit">
    <text evidence="7">Homodimer.</text>
</comment>
<comment type="domain">
    <text evidence="7">Contains large globular domains required for ATP hydrolysis at each terminus and a third globular domain forming a flexible hinge near the middle of the molecule. These domains are separated by coiled-coil structures.</text>
</comment>
<protein>
    <recommendedName>
        <fullName evidence="7">Chromosome partition protein Smc</fullName>
    </recommendedName>
</protein>
<dbReference type="Gene3D" id="1.20.1060.20">
    <property type="match status" value="1"/>
</dbReference>
<name>E6LDW9_ENTI1</name>
<dbReference type="SUPFAM" id="SSF75553">
    <property type="entry name" value="Smc hinge domain"/>
    <property type="match status" value="1"/>
</dbReference>
<feature type="coiled-coil region" evidence="7">
    <location>
        <begin position="167"/>
        <end position="201"/>
    </location>
</feature>
<dbReference type="InterPro" id="IPR003395">
    <property type="entry name" value="RecF/RecN/SMC_N"/>
</dbReference>
<dbReference type="PATRIC" id="fig|888064.11.peg.599"/>
<dbReference type="Gene3D" id="3.30.70.1620">
    <property type="match status" value="1"/>
</dbReference>
<dbReference type="InterPro" id="IPR024704">
    <property type="entry name" value="SMC"/>
</dbReference>
<evidence type="ECO:0000256" key="1">
    <source>
        <dbReference type="ARBA" id="ARBA00004496"/>
    </source>
</evidence>
<dbReference type="GO" id="GO:0005737">
    <property type="term" value="C:cytoplasm"/>
    <property type="evidence" value="ECO:0007669"/>
    <property type="project" value="UniProtKB-SubCell"/>
</dbReference>
<feature type="coiled-coil region" evidence="7">
    <location>
        <begin position="994"/>
        <end position="1028"/>
    </location>
</feature>
<dbReference type="GO" id="GO:0030261">
    <property type="term" value="P:chromosome condensation"/>
    <property type="evidence" value="ECO:0007669"/>
    <property type="project" value="InterPro"/>
</dbReference>
<dbReference type="InterPro" id="IPR010935">
    <property type="entry name" value="SMC_hinge"/>
</dbReference>
<proteinExistence type="inferred from homology"/>
<dbReference type="InterPro" id="IPR027417">
    <property type="entry name" value="P-loop_NTPase"/>
</dbReference>
<organism evidence="9 10">
    <name type="scientific">Enterococcus italicus (strain DSM 15952 / CCUG 50447 / LMG 22039 / TP 1.5)</name>
    <dbReference type="NCBI Taxonomy" id="888064"/>
    <lineage>
        <taxon>Bacteria</taxon>
        <taxon>Bacillati</taxon>
        <taxon>Bacillota</taxon>
        <taxon>Bacilli</taxon>
        <taxon>Lactobacillales</taxon>
        <taxon>Enterococcaceae</taxon>
        <taxon>Enterococcus</taxon>
    </lineage>
</organism>
<evidence type="ECO:0000256" key="4">
    <source>
        <dbReference type="ARBA" id="ARBA00022840"/>
    </source>
</evidence>
<dbReference type="eggNOG" id="COG1196">
    <property type="taxonomic scope" value="Bacteria"/>
</dbReference>
<dbReference type="PANTHER" id="PTHR43977">
    <property type="entry name" value="STRUCTURAL MAINTENANCE OF CHROMOSOMES PROTEIN 3"/>
    <property type="match status" value="1"/>
</dbReference>
<dbReference type="FunFam" id="3.40.50.300:FF:000901">
    <property type="entry name" value="Chromosome partition protein Smc"/>
    <property type="match status" value="1"/>
</dbReference>
<evidence type="ECO:0000259" key="8">
    <source>
        <dbReference type="SMART" id="SM00968"/>
    </source>
</evidence>
<dbReference type="NCBIfam" id="TIGR02168">
    <property type="entry name" value="SMC_prok_B"/>
    <property type="match status" value="1"/>
</dbReference>
<comment type="caution">
    <text evidence="9">The sequence shown here is derived from an EMBL/GenBank/DDBJ whole genome shotgun (WGS) entry which is preliminary data.</text>
</comment>
<dbReference type="GO" id="GO:0005694">
    <property type="term" value="C:chromosome"/>
    <property type="evidence" value="ECO:0007669"/>
    <property type="project" value="InterPro"/>
</dbReference>
<dbReference type="GO" id="GO:0007059">
    <property type="term" value="P:chromosome segregation"/>
    <property type="evidence" value="ECO:0007669"/>
    <property type="project" value="UniProtKB-UniRule"/>
</dbReference>
<dbReference type="Pfam" id="PF06470">
    <property type="entry name" value="SMC_hinge"/>
    <property type="match status" value="1"/>
</dbReference>
<dbReference type="GO" id="GO:0006260">
    <property type="term" value="P:DNA replication"/>
    <property type="evidence" value="ECO:0007669"/>
    <property type="project" value="UniProtKB-UniRule"/>
</dbReference>
<evidence type="ECO:0000256" key="5">
    <source>
        <dbReference type="ARBA" id="ARBA00023054"/>
    </source>
</evidence>
<keyword evidence="2 7" id="KW-0963">Cytoplasm</keyword>
<dbReference type="OrthoDB" id="9808768at2"/>
<evidence type="ECO:0000256" key="2">
    <source>
        <dbReference type="ARBA" id="ARBA00022490"/>
    </source>
</evidence>
<keyword evidence="4 7" id="KW-0067">ATP-binding</keyword>
<keyword evidence="10" id="KW-1185">Reference proteome</keyword>
<dbReference type="GO" id="GO:0007062">
    <property type="term" value="P:sister chromatid cohesion"/>
    <property type="evidence" value="ECO:0007669"/>
    <property type="project" value="InterPro"/>
</dbReference>
<dbReference type="Pfam" id="PF02463">
    <property type="entry name" value="SMC_N"/>
    <property type="match status" value="2"/>
</dbReference>
<comment type="function">
    <text evidence="7">Required for chromosome condensation and partitioning.</text>
</comment>
<feature type="coiled-coil region" evidence="7">
    <location>
        <begin position="241"/>
        <end position="380"/>
    </location>
</feature>
<dbReference type="InterPro" id="IPR036277">
    <property type="entry name" value="SMC_hinge_sf"/>
</dbReference>
<evidence type="ECO:0000313" key="9">
    <source>
        <dbReference type="EMBL" id="EFU74563.1"/>
    </source>
</evidence>
<gene>
    <name evidence="7 9" type="primary">smc</name>
    <name evidence="9" type="ORF">HMPREF9088_0559</name>
</gene>
<evidence type="ECO:0000313" key="10">
    <source>
        <dbReference type="Proteomes" id="UP000010296"/>
    </source>
</evidence>
<dbReference type="Proteomes" id="UP000010296">
    <property type="component" value="Unassembled WGS sequence"/>
</dbReference>
<sequence>MYLKRIEVAGFKSFANRTTIQFEDQVTAIVGPNGSGKSNITEAIRWVLGESSAKSLRGGRMPDIIFAGSESRKPLNIAEVTIVLDNSDNYLPIEYTEVSVTRRLRRTGESDFFLNKQACRLRDIQELFMDSGLGKESFSIISQGKVEAIFSSKPEDRRGVFEEAAGVLKYKTRKKQAEAKLNETQDNLHRVQDIVYELEEQLAPLREQKETAQAYVKLKEELTGVDVAYTVQEVVKAKQSSDEIQLRLQDAAEKLEDLQGAILQKEELLLRARSEREQLDEALEAGNQELVSLVETLKQAEGKQEVLAERSKHTLKSSQEYQELLADVEEKLDALEEQKSTQIAQLSQQNGELQTLDKQLKQTQQELSKYEKSTKELVEELRGQYVEWMQKQANVSNERKYLERQYQQETYKNQQNATDQQHYRQILTEKEALLGELTEKITQERNALQAQRTEYSQLQATSKETQQKLLVAQKQMYQLMSELQQAKARQKSLQDLQENYTGYYQGVRIALQHRQQLSGILGAVAELIKVPGDYTLAIETALGGAMQHIVVTDEQDARQAITFLKERKAGRATFLPLTTIKARTLPEAVQQQAQGLQGFVGIASELLTYEAELTNVVRHLLGTVLIAEDLASANRIARIFQFRYRIVSLEGDVMNAGGSMTGGANKRQQQTLFSQGKELEQLTQLVSQRDSQLQATEAYVQELQALLNTTNQALEDGRQSGTERQSQEQEWVSQKQVLQAEVERLKKDQQIAQYEWREWQTFLAEYEEKNEAFAKEQIEIQETLTRIQLDIQTLNEEEDGIEIRRQTVRQELATLQAKTAVTKEKVSHLQQAIFQLDETIQEQQQRQATLERQLAALSLDDSNQEETSETLRAQVLTLQANKQSVQQELQEKREQRYQLHEQIRKQDATLAQSYREQKEVLGKQKQAEIENNRLMVTIDNRAHYLAETYQLSVDQALYQYGQHVIADDAQQVIQQLKQKITHLGPINLQAIDQFEQVNERYEFLTTQRDDLLDAKEQLCATMDEMDEEVKQRFSEVFYAIREQFQQVFPNMFGGGKAELLFTNPDDLLNTGIEIEAQPPGKKLQNLSLLSGGERALTAIALLFAIIQVRPVPFCILDEVEAALDEANVVRFGRYLQSEHHHTQFIVVTHRKGTMEAADVLYGVTMEESGVSKVLSVRLEDVKEDGKITKKGVAND</sequence>
<keyword evidence="5 7" id="KW-0175">Coiled coil</keyword>
<dbReference type="SUPFAM" id="SSF52540">
    <property type="entry name" value="P-loop containing nucleoside triphosphate hydrolases"/>
    <property type="match status" value="2"/>
</dbReference>
<dbReference type="EMBL" id="AEPV01000021">
    <property type="protein sequence ID" value="EFU74563.1"/>
    <property type="molecule type" value="Genomic_DNA"/>
</dbReference>
<comment type="subcellular location">
    <subcellularLocation>
        <location evidence="1 7">Cytoplasm</location>
    </subcellularLocation>
</comment>
<dbReference type="STRING" id="888064.HMPREF9088_0559"/>
<comment type="similarity">
    <text evidence="7">Belongs to the SMC family.</text>
</comment>
<dbReference type="AlphaFoldDB" id="E6LDW9"/>
<feature type="binding site" evidence="7">
    <location>
        <begin position="32"/>
        <end position="39"/>
    </location>
    <ligand>
        <name>ATP</name>
        <dbReference type="ChEBI" id="CHEBI:30616"/>
    </ligand>
</feature>
<reference evidence="9 10" key="1">
    <citation type="submission" date="2010-12" db="EMBL/GenBank/DDBJ databases">
        <authorList>
            <person name="Muzny D."/>
            <person name="Qin X."/>
            <person name="Deng J."/>
            <person name="Jiang H."/>
            <person name="Liu Y."/>
            <person name="Qu J."/>
            <person name="Song X.-Z."/>
            <person name="Zhang L."/>
            <person name="Thornton R."/>
            <person name="Coyle M."/>
            <person name="Francisco L."/>
            <person name="Jackson L."/>
            <person name="Javaid M."/>
            <person name="Korchina V."/>
            <person name="Kovar C."/>
            <person name="Mata R."/>
            <person name="Mathew T."/>
            <person name="Ngo R."/>
            <person name="Nguyen L."/>
            <person name="Nguyen N."/>
            <person name="Okwuonu G."/>
            <person name="Ongeri F."/>
            <person name="Pham C."/>
            <person name="Simmons D."/>
            <person name="Wilczek-Boney K."/>
            <person name="Hale W."/>
            <person name="Jakkamsetti A."/>
            <person name="Pham P."/>
            <person name="Ruth R."/>
            <person name="San Lucas F."/>
            <person name="Warren J."/>
            <person name="Zhang J."/>
            <person name="Zhao Z."/>
            <person name="Zhou C."/>
            <person name="Zhu D."/>
            <person name="Lee S."/>
            <person name="Bess C."/>
            <person name="Blankenburg K."/>
            <person name="Forbes L."/>
            <person name="Fu Q."/>
            <person name="Gubbala S."/>
            <person name="Hirani K."/>
            <person name="Jayaseelan J.C."/>
            <person name="Lara F."/>
            <person name="Munidasa M."/>
            <person name="Palculict T."/>
            <person name="Patil S."/>
            <person name="Pu L.-L."/>
            <person name="Saada N."/>
            <person name="Tang L."/>
            <person name="Weissenberger G."/>
            <person name="Zhu Y."/>
            <person name="Hemphill L."/>
            <person name="Shang Y."/>
            <person name="Youmans B."/>
            <person name="Ayvaz T."/>
            <person name="Ross M."/>
            <person name="Santibanez J."/>
            <person name="Aqrawi P."/>
            <person name="Gross S."/>
            <person name="Joshi V."/>
            <person name="Fowler G."/>
            <person name="Nazareth L."/>
            <person name="Reid J."/>
            <person name="Worley K."/>
            <person name="Petrosino J."/>
            <person name="Highlander S."/>
            <person name="Gibbs R."/>
        </authorList>
    </citation>
    <scope>NUCLEOTIDE SEQUENCE [LARGE SCALE GENOMIC DNA]</scope>
    <source>
        <strain evidence="10">DSM 15952 / CCUG 50447 / LMG 22039 / TP 1.5</strain>
    </source>
</reference>
<evidence type="ECO:0000256" key="7">
    <source>
        <dbReference type="HAMAP-Rule" id="MF_01894"/>
    </source>
</evidence>
<keyword evidence="6 7" id="KW-0238">DNA-binding</keyword>
<keyword evidence="3 7" id="KW-0547">Nucleotide-binding</keyword>
<evidence type="ECO:0000256" key="6">
    <source>
        <dbReference type="ARBA" id="ARBA00023125"/>
    </source>
</evidence>
<dbReference type="InterPro" id="IPR011890">
    <property type="entry name" value="SMC_prok"/>
</dbReference>
<feature type="coiled-coil region" evidence="7">
    <location>
        <begin position="728"/>
        <end position="902"/>
    </location>
</feature>
<dbReference type="CDD" id="cd03278">
    <property type="entry name" value="ABC_SMC_barmotin"/>
    <property type="match status" value="2"/>
</dbReference>
<dbReference type="GO" id="GO:0003677">
    <property type="term" value="F:DNA binding"/>
    <property type="evidence" value="ECO:0007669"/>
    <property type="project" value="UniProtKB-UniRule"/>
</dbReference>
<dbReference type="HOGENOM" id="CLU_001042_2_2_9"/>
<dbReference type="SMART" id="SM00968">
    <property type="entry name" value="SMC_hinge"/>
    <property type="match status" value="1"/>
</dbReference>
<dbReference type="GO" id="GO:0016887">
    <property type="term" value="F:ATP hydrolysis activity"/>
    <property type="evidence" value="ECO:0007669"/>
    <property type="project" value="InterPro"/>
</dbReference>
<dbReference type="Gene3D" id="3.40.50.300">
    <property type="entry name" value="P-loop containing nucleotide triphosphate hydrolases"/>
    <property type="match status" value="2"/>
</dbReference>
<dbReference type="HAMAP" id="MF_01894">
    <property type="entry name" value="Smc_prok"/>
    <property type="match status" value="1"/>
</dbReference>
<feature type="coiled-coil region" evidence="7">
    <location>
        <begin position="427"/>
        <end position="489"/>
    </location>
</feature>
<feature type="domain" description="SMC hinge" evidence="8">
    <location>
        <begin position="518"/>
        <end position="637"/>
    </location>
</feature>
<dbReference type="GO" id="GO:0005524">
    <property type="term" value="F:ATP binding"/>
    <property type="evidence" value="ECO:0007669"/>
    <property type="project" value="UniProtKB-UniRule"/>
</dbReference>
<evidence type="ECO:0000256" key="3">
    <source>
        <dbReference type="ARBA" id="ARBA00022741"/>
    </source>
</evidence>
<dbReference type="PIRSF" id="PIRSF005719">
    <property type="entry name" value="SMC"/>
    <property type="match status" value="1"/>
</dbReference>
<dbReference type="RefSeq" id="WP_007207580.1">
    <property type="nucleotide sequence ID" value="NZ_GL622241.1"/>
</dbReference>